<gene>
    <name evidence="1" type="ORF">TrVE_jg7617</name>
</gene>
<evidence type="ECO:0008006" key="3">
    <source>
        <dbReference type="Google" id="ProtNLM"/>
    </source>
</evidence>
<evidence type="ECO:0000313" key="1">
    <source>
        <dbReference type="EMBL" id="GMI01145.1"/>
    </source>
</evidence>
<proteinExistence type="predicted"/>
<evidence type="ECO:0000313" key="2">
    <source>
        <dbReference type="Proteomes" id="UP001165160"/>
    </source>
</evidence>
<sequence>MSALAARMIDDDAVLIAKGVVRHQVFDTSEYSKDAASSNPASPGLITSFLPSLGLLSIKEVSPFNQSLEDNEYAYYKNLLEDKDTPEMKKFITQVLSSCTPLLLEHFVNSIDEIKLDDVFCISYNSSQHDSRCAKHQDPSDITVNICLERTEDLGGSQIMFYGAKQLKSSTSSSTPSTPTEEEVFLVDTRLGCCTIHYGAHPHETSVLTSGERTNIVLTFVYADQNKSGADRTCYAY</sequence>
<dbReference type="AlphaFoldDB" id="A0A9W7C1T3"/>
<accession>A0A9W7C1T3</accession>
<name>A0A9W7C1T3_9STRA</name>
<comment type="caution">
    <text evidence="1">The sequence shown here is derived from an EMBL/GenBank/DDBJ whole genome shotgun (WGS) entry which is preliminary data.</text>
</comment>
<protein>
    <recommendedName>
        <fullName evidence="3">Fe2OG dioxygenase domain-containing protein</fullName>
    </recommendedName>
</protein>
<dbReference type="Proteomes" id="UP001165160">
    <property type="component" value="Unassembled WGS sequence"/>
</dbReference>
<reference evidence="2" key="1">
    <citation type="journal article" date="2023" name="Commun. Biol.">
        <title>Genome analysis of Parmales, the sister group of diatoms, reveals the evolutionary specialization of diatoms from phago-mixotrophs to photoautotrophs.</title>
        <authorList>
            <person name="Ban H."/>
            <person name="Sato S."/>
            <person name="Yoshikawa S."/>
            <person name="Yamada K."/>
            <person name="Nakamura Y."/>
            <person name="Ichinomiya M."/>
            <person name="Sato N."/>
            <person name="Blanc-Mathieu R."/>
            <person name="Endo H."/>
            <person name="Kuwata A."/>
            <person name="Ogata H."/>
        </authorList>
    </citation>
    <scope>NUCLEOTIDE SEQUENCE [LARGE SCALE GENOMIC DNA]</scope>
    <source>
        <strain evidence="2">NIES 3699</strain>
    </source>
</reference>
<organism evidence="1 2">
    <name type="scientific">Triparma verrucosa</name>
    <dbReference type="NCBI Taxonomy" id="1606542"/>
    <lineage>
        <taxon>Eukaryota</taxon>
        <taxon>Sar</taxon>
        <taxon>Stramenopiles</taxon>
        <taxon>Ochrophyta</taxon>
        <taxon>Bolidophyceae</taxon>
        <taxon>Parmales</taxon>
        <taxon>Triparmaceae</taxon>
        <taxon>Triparma</taxon>
    </lineage>
</organism>
<keyword evidence="2" id="KW-1185">Reference proteome</keyword>
<dbReference type="EMBL" id="BRXX01000260">
    <property type="protein sequence ID" value="GMI01145.1"/>
    <property type="molecule type" value="Genomic_DNA"/>
</dbReference>